<feature type="region of interest" description="Disordered" evidence="1">
    <location>
        <begin position="79"/>
        <end position="112"/>
    </location>
</feature>
<dbReference type="OrthoDB" id="4015919at2759"/>
<proteinExistence type="predicted"/>
<feature type="region of interest" description="Disordered" evidence="1">
    <location>
        <begin position="1"/>
        <end position="49"/>
    </location>
</feature>
<accession>A0A8X7NR07</accession>
<dbReference type="Proteomes" id="UP000590412">
    <property type="component" value="Unassembled WGS sequence"/>
</dbReference>
<gene>
    <name evidence="2" type="ORF">FOB60_001337</name>
</gene>
<evidence type="ECO:0000313" key="3">
    <source>
        <dbReference type="Proteomes" id="UP000590412"/>
    </source>
</evidence>
<dbReference type="EMBL" id="JABWAB010000001">
    <property type="protein sequence ID" value="KAF6059755.1"/>
    <property type="molecule type" value="Genomic_DNA"/>
</dbReference>
<feature type="compositionally biased region" description="Basic and acidic residues" evidence="1">
    <location>
        <begin position="29"/>
        <end position="42"/>
    </location>
</feature>
<evidence type="ECO:0000256" key="1">
    <source>
        <dbReference type="SAM" id="MobiDB-lite"/>
    </source>
</evidence>
<organism evidence="2 3">
    <name type="scientific">Candida parapsilosis</name>
    <name type="common">Yeast</name>
    <dbReference type="NCBI Taxonomy" id="5480"/>
    <lineage>
        <taxon>Eukaryota</taxon>
        <taxon>Fungi</taxon>
        <taxon>Dikarya</taxon>
        <taxon>Ascomycota</taxon>
        <taxon>Saccharomycotina</taxon>
        <taxon>Pichiomycetes</taxon>
        <taxon>Debaryomycetaceae</taxon>
        <taxon>Candida/Lodderomyces clade</taxon>
        <taxon>Candida</taxon>
    </lineage>
</organism>
<name>A0A8X7NR07_CANPA</name>
<sequence>MPIVSKQHKEFHTDTDPFWLEDNFSTDESMPHYDPNAKEEGQKNSAQSMSNMDMNMNLDMDKKVDEMKEFTTGVQNSLHEAMKENDSKSESLEHQHQQQHEEPVDDLLNFLG</sequence>
<protein>
    <submittedName>
        <fullName evidence="2">Uncharacterized protein</fullName>
    </submittedName>
</protein>
<evidence type="ECO:0000313" key="2">
    <source>
        <dbReference type="EMBL" id="KAF6059755.1"/>
    </source>
</evidence>
<dbReference type="AlphaFoldDB" id="A0A8X7NR07"/>
<feature type="compositionally biased region" description="Basic and acidic residues" evidence="1">
    <location>
        <begin position="80"/>
        <end position="102"/>
    </location>
</feature>
<comment type="caution">
    <text evidence="2">The sequence shown here is derived from an EMBL/GenBank/DDBJ whole genome shotgun (WGS) entry which is preliminary data.</text>
</comment>
<reference evidence="2" key="1">
    <citation type="submission" date="2020-03" db="EMBL/GenBank/DDBJ databases">
        <title>FDA dAtabase for Regulatory Grade micrObial Sequences (FDA-ARGOS): Supporting development and validation of Infectious Disease Dx tests.</title>
        <authorList>
            <person name="Campos J."/>
            <person name="Goldberg B."/>
            <person name="Tallon L."/>
            <person name="Sadzewicz L."/>
            <person name="Vavikolanu K."/>
            <person name="Mehta A."/>
            <person name="Aluvathingal J."/>
            <person name="Nadendla S."/>
            <person name="Nandy P."/>
            <person name="Geyer C."/>
            <person name="Yan Y."/>
            <person name="Sichtig H."/>
        </authorList>
    </citation>
    <scope>NUCLEOTIDE SEQUENCE [LARGE SCALE GENOMIC DNA]</scope>
    <source>
        <strain evidence="2">FDAARGOS_652</strain>
    </source>
</reference>